<dbReference type="Gene3D" id="2.60.40.10">
    <property type="entry name" value="Immunoglobulins"/>
    <property type="match status" value="1"/>
</dbReference>
<protein>
    <submittedName>
        <fullName evidence="1">Uncharacterized protein</fullName>
    </submittedName>
</protein>
<dbReference type="AlphaFoldDB" id="A0A383E063"/>
<accession>A0A383E063</accession>
<feature type="non-terminal residue" evidence="1">
    <location>
        <position position="233"/>
    </location>
</feature>
<dbReference type="EMBL" id="UINC01221680">
    <property type="protein sequence ID" value="SVE50111.1"/>
    <property type="molecule type" value="Genomic_DNA"/>
</dbReference>
<proteinExistence type="predicted"/>
<name>A0A383E063_9ZZZZ</name>
<evidence type="ECO:0000313" key="1">
    <source>
        <dbReference type="EMBL" id="SVE50111.1"/>
    </source>
</evidence>
<gene>
    <name evidence="1" type="ORF">METZ01_LOCUS502965</name>
</gene>
<organism evidence="1">
    <name type="scientific">marine metagenome</name>
    <dbReference type="NCBI Taxonomy" id="408172"/>
    <lineage>
        <taxon>unclassified sequences</taxon>
        <taxon>metagenomes</taxon>
        <taxon>ecological metagenomes</taxon>
    </lineage>
</organism>
<sequence>SLVYVNITQPQLNKLGKGVDRLDLKAMFNEKIKSSPTLSVFWPVTTDSSYIDEGFTGSEDDDSTWTFTIPALPELTAYTGNITVRVNATDLAGNLVGSVVDTSAFFLDTTPPAAFTTGSVIPEGSLPKDRWFNEGTDSLKVKYPIQNSDLTLTLGKAQPRMKIVNVGNSEVVVGSPDTLTNTSLPTQSININRQTVLDALGSNFFQSSPPARIVTWVDLYDRANNLSAGAVSL</sequence>
<feature type="non-terminal residue" evidence="1">
    <location>
        <position position="1"/>
    </location>
</feature>
<dbReference type="InterPro" id="IPR013783">
    <property type="entry name" value="Ig-like_fold"/>
</dbReference>
<reference evidence="1" key="1">
    <citation type="submission" date="2018-05" db="EMBL/GenBank/DDBJ databases">
        <authorList>
            <person name="Lanie J.A."/>
            <person name="Ng W.-L."/>
            <person name="Kazmierczak K.M."/>
            <person name="Andrzejewski T.M."/>
            <person name="Davidsen T.M."/>
            <person name="Wayne K.J."/>
            <person name="Tettelin H."/>
            <person name="Glass J.I."/>
            <person name="Rusch D."/>
            <person name="Podicherti R."/>
            <person name="Tsui H.-C.T."/>
            <person name="Winkler M.E."/>
        </authorList>
    </citation>
    <scope>NUCLEOTIDE SEQUENCE</scope>
</reference>